<dbReference type="Proteomes" id="UP000216451">
    <property type="component" value="Unassembled WGS sequence"/>
</dbReference>
<feature type="domain" description="Type I restriction modification DNA specificity" evidence="4">
    <location>
        <begin position="232"/>
        <end position="395"/>
    </location>
</feature>
<dbReference type="AlphaFoldDB" id="A0A261G923"/>
<keyword evidence="3" id="KW-0238">DNA-binding</keyword>
<keyword evidence="2" id="KW-0680">Restriction system</keyword>
<evidence type="ECO:0000256" key="1">
    <source>
        <dbReference type="ARBA" id="ARBA00010923"/>
    </source>
</evidence>
<evidence type="ECO:0000313" key="5">
    <source>
        <dbReference type="EMBL" id="OZG67922.1"/>
    </source>
</evidence>
<evidence type="ECO:0000259" key="4">
    <source>
        <dbReference type="Pfam" id="PF01420"/>
    </source>
</evidence>
<reference evidence="5 6" key="1">
    <citation type="journal article" date="2017" name="BMC Genomics">
        <title>Comparative genomic and phylogenomic analyses of the Bifidobacteriaceae family.</title>
        <authorList>
            <person name="Lugli G.A."/>
            <person name="Milani C."/>
            <person name="Turroni F."/>
            <person name="Duranti S."/>
            <person name="Mancabelli L."/>
            <person name="Mangifesta M."/>
            <person name="Ferrario C."/>
            <person name="Modesto M."/>
            <person name="Mattarelli P."/>
            <person name="Jiri K."/>
            <person name="van Sinderen D."/>
            <person name="Ventura M."/>
        </authorList>
    </citation>
    <scope>NUCLEOTIDE SEQUENCE [LARGE SCALE GENOMIC DNA]</scope>
    <source>
        <strain evidence="5 6">LMG 28769</strain>
    </source>
</reference>
<gene>
    <name evidence="5" type="ORF">BAQU_0567</name>
</gene>
<comment type="similarity">
    <text evidence="1">Belongs to the type-I restriction system S methylase family.</text>
</comment>
<evidence type="ECO:0000256" key="3">
    <source>
        <dbReference type="ARBA" id="ARBA00023125"/>
    </source>
</evidence>
<keyword evidence="5" id="KW-0255">Endonuclease</keyword>
<dbReference type="Gene3D" id="3.90.220.20">
    <property type="entry name" value="DNA methylase specificity domains"/>
    <property type="match status" value="2"/>
</dbReference>
<dbReference type="GO" id="GO:0003677">
    <property type="term" value="F:DNA binding"/>
    <property type="evidence" value="ECO:0007669"/>
    <property type="project" value="UniProtKB-KW"/>
</dbReference>
<dbReference type="InterPro" id="IPR044946">
    <property type="entry name" value="Restrct_endonuc_typeI_TRD_sf"/>
</dbReference>
<dbReference type="SUPFAM" id="SSF116734">
    <property type="entry name" value="DNA methylase specificity domain"/>
    <property type="match status" value="2"/>
</dbReference>
<dbReference type="OrthoDB" id="3197085at2"/>
<organism evidence="5 6">
    <name type="scientific">Bifidobacterium aquikefiri</name>
    <dbReference type="NCBI Taxonomy" id="1653207"/>
    <lineage>
        <taxon>Bacteria</taxon>
        <taxon>Bacillati</taxon>
        <taxon>Actinomycetota</taxon>
        <taxon>Actinomycetes</taxon>
        <taxon>Bifidobacteriales</taxon>
        <taxon>Bifidobacteriaceae</taxon>
        <taxon>Bifidobacterium</taxon>
    </lineage>
</organism>
<protein>
    <submittedName>
        <fullName evidence="5">Restriction endonuclease subunit S</fullName>
    </submittedName>
</protein>
<dbReference type="GeneID" id="98295242"/>
<dbReference type="InterPro" id="IPR052021">
    <property type="entry name" value="Type-I_RS_S_subunit"/>
</dbReference>
<dbReference type="REBASE" id="385029">
    <property type="entry name" value="S.Baq28769ORF569P"/>
</dbReference>
<keyword evidence="6" id="KW-1185">Reference proteome</keyword>
<accession>A0A261G923</accession>
<sequence>MTGNDVRVPKLRFPGFTELWKRRKIGDYYFFKNGLNKGKEYFGQGTPIVNFVDVFHNRGLTALELKGRVRLSDKEIKNFEVGKGDLFFTRTSETIDEIGYPSVMLDVPTDTVFSGFVLRGRALNDDPLTNVFKRYVFFTQSFRKEMINKSSMTTRALTSGTALRAMNFNFPSDKKEQSQIGIFFGTIDSLIEKQERKIADVKKLKEGLLQKMFPKNGELLPEIRFPGFYRTWQKEEFSDLLKRRTIFSSNDSQNPRVEYEDIISGEGRLNKNLDNKLSDKNGLYFQKNDIIFGKLRPYLQNWLLSDFEGVAVGDWWVLHPIQINARYAYSFIQTAMFREVSNITTGTKMPRSDWKLVSTMKVPFPSPEEQAKIGEFFASIDRLITLNECKLEHLQQLKKALLQQMFV</sequence>
<dbReference type="GO" id="GO:0004519">
    <property type="term" value="F:endonuclease activity"/>
    <property type="evidence" value="ECO:0007669"/>
    <property type="project" value="UniProtKB-KW"/>
</dbReference>
<keyword evidence="5" id="KW-0378">Hydrolase</keyword>
<comment type="caution">
    <text evidence="5">The sequence shown here is derived from an EMBL/GenBank/DDBJ whole genome shotgun (WGS) entry which is preliminary data.</text>
</comment>
<dbReference type="GO" id="GO:0009307">
    <property type="term" value="P:DNA restriction-modification system"/>
    <property type="evidence" value="ECO:0007669"/>
    <property type="project" value="UniProtKB-KW"/>
</dbReference>
<dbReference type="Pfam" id="PF01420">
    <property type="entry name" value="Methylase_S"/>
    <property type="match status" value="1"/>
</dbReference>
<keyword evidence="5" id="KW-0540">Nuclease</keyword>
<evidence type="ECO:0000256" key="2">
    <source>
        <dbReference type="ARBA" id="ARBA00022747"/>
    </source>
</evidence>
<dbReference type="Gene3D" id="1.10.287.1120">
    <property type="entry name" value="Bipartite methylase S protein"/>
    <property type="match status" value="1"/>
</dbReference>
<dbReference type="InterPro" id="IPR000055">
    <property type="entry name" value="Restrct_endonuc_typeI_TRD"/>
</dbReference>
<name>A0A261G923_9BIFI</name>
<proteinExistence type="inferred from homology"/>
<dbReference type="PANTHER" id="PTHR30408">
    <property type="entry name" value="TYPE-1 RESTRICTION ENZYME ECOKI SPECIFICITY PROTEIN"/>
    <property type="match status" value="1"/>
</dbReference>
<dbReference type="PANTHER" id="PTHR30408:SF13">
    <property type="entry name" value="TYPE I RESTRICTION ENZYME HINDI SPECIFICITY SUBUNIT"/>
    <property type="match status" value="1"/>
</dbReference>
<evidence type="ECO:0000313" key="6">
    <source>
        <dbReference type="Proteomes" id="UP000216451"/>
    </source>
</evidence>
<dbReference type="RefSeq" id="WP_094692537.1">
    <property type="nucleotide sequence ID" value="NZ_CALENZ010000004.1"/>
</dbReference>
<dbReference type="EMBL" id="MWXA01000003">
    <property type="protein sequence ID" value="OZG67922.1"/>
    <property type="molecule type" value="Genomic_DNA"/>
</dbReference>